<sequence>MGSSVSALPTRLLRSVVSLGLLLAALGLAALPARAAAPNATPGTVFSWGAPYADNLGRPASDTEPVPRPVCPVGAPVAGPCTDPLAAATTVSVSAFTGAVVVNGTVHTWGVNTSGQLGDGTRDDRRIAAPVCAIGATAPCTQYLTGARDVAALPDTVYALLADGTVAAWGSNGDGRLGAGTADADRTVPTRVCAVGASAPCTQYLSNIVSISSGGFSGGQMLALDSSGRVYAWGDNEFGQLGDGTTTDRAVPVRVCAPGQSAPCGSYLDNAVSVDSGATHSIAALSTGAVHTWGYGAAGLGTGSYGPALVPAPVCAIDAALPCSSYLTGITEVSGQTNTFAALDGSGNLLMWGDNFGGKLGDGTFTARAVPTRVCAVGQTAPCGTRLTGISEVGIGLGHVLATTSGGDLYSWGTNLQGQLGTGASGPDRLVPGRVCAPGAAAPCGEFMTRVVDIAAATASLAVRGPAGTDLAVTTTAAAQGLVISTVTVTATVANNGPAASTASTLTFSYPAGYTNPVAAGCTLDTTARTATCALPAIAPGASTVKTLRLTVGLLTVGTQLTVTAATTNTTPPDTVPANNSASATCQALTSLLVTC</sequence>
<proteinExistence type="predicted"/>
<feature type="signal peptide" evidence="2">
    <location>
        <begin position="1"/>
        <end position="35"/>
    </location>
</feature>
<dbReference type="AlphaFoldDB" id="A0AA41U5R5"/>
<dbReference type="Gene3D" id="2.60.40.10">
    <property type="entry name" value="Immunoglobulins"/>
    <property type="match status" value="1"/>
</dbReference>
<evidence type="ECO:0000313" key="5">
    <source>
        <dbReference type="Proteomes" id="UP001165378"/>
    </source>
</evidence>
<dbReference type="InterPro" id="IPR009091">
    <property type="entry name" value="RCC1/BLIP-II"/>
</dbReference>
<evidence type="ECO:0000313" key="4">
    <source>
        <dbReference type="EMBL" id="MCF2530234.1"/>
    </source>
</evidence>
<accession>A0AA41U5R5</accession>
<dbReference type="PANTHER" id="PTHR22870">
    <property type="entry name" value="REGULATOR OF CHROMOSOME CONDENSATION"/>
    <property type="match status" value="1"/>
</dbReference>
<dbReference type="InterPro" id="IPR051210">
    <property type="entry name" value="Ub_ligase/GEF_domain"/>
</dbReference>
<dbReference type="Proteomes" id="UP001165378">
    <property type="component" value="Unassembled WGS sequence"/>
</dbReference>
<dbReference type="PANTHER" id="PTHR22870:SF408">
    <property type="entry name" value="OS09G0560450 PROTEIN"/>
    <property type="match status" value="1"/>
</dbReference>
<keyword evidence="5" id="KW-1185">Reference proteome</keyword>
<dbReference type="Pfam" id="PF00415">
    <property type="entry name" value="RCC1"/>
    <property type="match status" value="4"/>
</dbReference>
<comment type="caution">
    <text evidence="4">The sequence shown here is derived from an EMBL/GenBank/DDBJ whole genome shotgun (WGS) entry which is preliminary data.</text>
</comment>
<keyword evidence="1" id="KW-0677">Repeat</keyword>
<dbReference type="Gene3D" id="2.130.10.30">
    <property type="entry name" value="Regulator of chromosome condensation 1/beta-lactamase-inhibitor protein II"/>
    <property type="match status" value="2"/>
</dbReference>
<dbReference type="PRINTS" id="PR00633">
    <property type="entry name" value="RCCNDNSATION"/>
</dbReference>
<name>A0AA41U5R5_9ACTN</name>
<reference evidence="4" key="1">
    <citation type="submission" date="2022-01" db="EMBL/GenBank/DDBJ databases">
        <title>Genome-Based Taxonomic Classification of the Phylum Actinobacteria.</title>
        <authorList>
            <person name="Gao Y."/>
        </authorList>
    </citation>
    <scope>NUCLEOTIDE SEQUENCE</scope>
    <source>
        <strain evidence="4">KLBMP 8922</strain>
    </source>
</reference>
<dbReference type="InterPro" id="IPR000408">
    <property type="entry name" value="Reg_chr_condens"/>
</dbReference>
<dbReference type="EMBL" id="JAKFHA010000015">
    <property type="protein sequence ID" value="MCF2530234.1"/>
    <property type="molecule type" value="Genomic_DNA"/>
</dbReference>
<dbReference type="SUPFAM" id="SSF50985">
    <property type="entry name" value="RCC1/BLIP-II"/>
    <property type="match status" value="1"/>
</dbReference>
<feature type="domain" description="DUF11" evidence="3">
    <location>
        <begin position="470"/>
        <end position="585"/>
    </location>
</feature>
<dbReference type="InterPro" id="IPR013783">
    <property type="entry name" value="Ig-like_fold"/>
</dbReference>
<evidence type="ECO:0000259" key="3">
    <source>
        <dbReference type="Pfam" id="PF01345"/>
    </source>
</evidence>
<organism evidence="4 5">
    <name type="scientific">Yinghuangia soli</name>
    <dbReference type="NCBI Taxonomy" id="2908204"/>
    <lineage>
        <taxon>Bacteria</taxon>
        <taxon>Bacillati</taxon>
        <taxon>Actinomycetota</taxon>
        <taxon>Actinomycetes</taxon>
        <taxon>Kitasatosporales</taxon>
        <taxon>Streptomycetaceae</taxon>
        <taxon>Yinghuangia</taxon>
    </lineage>
</organism>
<gene>
    <name evidence="4" type="ORF">LZ495_23835</name>
</gene>
<evidence type="ECO:0000256" key="1">
    <source>
        <dbReference type="ARBA" id="ARBA00022737"/>
    </source>
</evidence>
<dbReference type="GO" id="GO:0005975">
    <property type="term" value="P:carbohydrate metabolic process"/>
    <property type="evidence" value="ECO:0007669"/>
    <property type="project" value="UniProtKB-ARBA"/>
</dbReference>
<keyword evidence="2" id="KW-0732">Signal</keyword>
<protein>
    <recommendedName>
        <fullName evidence="3">DUF11 domain-containing protein</fullName>
    </recommendedName>
</protein>
<feature type="chain" id="PRO_5041427266" description="DUF11 domain-containing protein" evidence="2">
    <location>
        <begin position="36"/>
        <end position="596"/>
    </location>
</feature>
<evidence type="ECO:0000256" key="2">
    <source>
        <dbReference type="SAM" id="SignalP"/>
    </source>
</evidence>
<dbReference type="PROSITE" id="PS50012">
    <property type="entry name" value="RCC1_3"/>
    <property type="match status" value="5"/>
</dbReference>
<dbReference type="RefSeq" id="WP_235054901.1">
    <property type="nucleotide sequence ID" value="NZ_JAKFHA010000015.1"/>
</dbReference>
<dbReference type="InterPro" id="IPR001434">
    <property type="entry name" value="OmcB-like_DUF11"/>
</dbReference>
<dbReference type="Pfam" id="PF01345">
    <property type="entry name" value="DUF11"/>
    <property type="match status" value="1"/>
</dbReference>